<dbReference type="InterPro" id="IPR010870">
    <property type="entry name" value="Porin_O/P"/>
</dbReference>
<dbReference type="SUPFAM" id="SSF56935">
    <property type="entry name" value="Porins"/>
    <property type="match status" value="1"/>
</dbReference>
<dbReference type="OrthoDB" id="5442696at2"/>
<name>A0A5B9FVY7_9FLAO</name>
<sequence length="405" mass="46538">MKNTLITLLLFVGLAASAQVTIEKTKNNNDLKLSALPYYSYGKGLGLTSPDSLFQFNIRFRMQNRVSYLESDGVSTIDGQIRRLRLRFDGYVGDPKFLYAIQLSFAPGDVGSINEGENINIIRDAIVFYRPNKHWNIGFGQTKLPGNRQRINSSGALQLTDRTINNARFTIDRDFGLQVHNLNEYMDKFSYNLKGAISMGEGRNSTKEPDNGLAYTGKVELYPFGAFKSNGTFFEGDLKREEKPKVMVSGAYQFNNRARKTQGQLGNYLFEKRDMQSLLLDGMFKYDGWSFQTAYMQRTAKDPVTYNPDDITDFNYVFVGHGMDYQLSYLFPSNYELIGRYSNQKVHKDIEMYSPDSDQYSIGVTKYIWEHAFKAQMEVSMDDLHYYNGDSRQIWLVRFQVEIGI</sequence>
<keyword evidence="3" id="KW-1185">Reference proteome</keyword>
<keyword evidence="1" id="KW-0732">Signal</keyword>
<evidence type="ECO:0000313" key="3">
    <source>
        <dbReference type="Proteomes" id="UP000321222"/>
    </source>
</evidence>
<accession>A0A5B9FVY7</accession>
<proteinExistence type="predicted"/>
<gene>
    <name evidence="2" type="ORF">FUA48_10155</name>
</gene>
<dbReference type="Proteomes" id="UP000321222">
    <property type="component" value="Chromosome"/>
</dbReference>
<evidence type="ECO:0000256" key="1">
    <source>
        <dbReference type="SAM" id="SignalP"/>
    </source>
</evidence>
<dbReference type="KEGG" id="fak:FUA48_10155"/>
<dbReference type="Pfam" id="PF07396">
    <property type="entry name" value="Porin_O_P"/>
    <property type="match status" value="1"/>
</dbReference>
<dbReference type="AlphaFoldDB" id="A0A5B9FVY7"/>
<dbReference type="EMBL" id="CP042831">
    <property type="protein sequence ID" value="QEE49928.1"/>
    <property type="molecule type" value="Genomic_DNA"/>
</dbReference>
<organism evidence="2 3">
    <name type="scientific">Flavobacterium alkalisoli</name>
    <dbReference type="NCBI Taxonomy" id="2602769"/>
    <lineage>
        <taxon>Bacteria</taxon>
        <taxon>Pseudomonadati</taxon>
        <taxon>Bacteroidota</taxon>
        <taxon>Flavobacteriia</taxon>
        <taxon>Flavobacteriales</taxon>
        <taxon>Flavobacteriaceae</taxon>
        <taxon>Flavobacterium</taxon>
    </lineage>
</organism>
<dbReference type="RefSeq" id="WP_147583427.1">
    <property type="nucleotide sequence ID" value="NZ_CP042831.1"/>
</dbReference>
<feature type="signal peptide" evidence="1">
    <location>
        <begin position="1"/>
        <end position="18"/>
    </location>
</feature>
<feature type="chain" id="PRO_5022980718" evidence="1">
    <location>
        <begin position="19"/>
        <end position="405"/>
    </location>
</feature>
<evidence type="ECO:0000313" key="2">
    <source>
        <dbReference type="EMBL" id="QEE49928.1"/>
    </source>
</evidence>
<reference evidence="2 3" key="1">
    <citation type="submission" date="2019-08" db="EMBL/GenBank/DDBJ databases">
        <title>Flavobacterium alkalisoli sp. nov., isolated from rhizosphere soil of Suaeda salsa.</title>
        <authorList>
            <person name="Sun J.-Q."/>
            <person name="Xu L."/>
        </authorList>
    </citation>
    <scope>NUCLEOTIDE SEQUENCE [LARGE SCALE GENOMIC DNA]</scope>
    <source>
        <strain evidence="2 3">XS-5</strain>
    </source>
</reference>
<dbReference type="Gene3D" id="2.40.160.10">
    <property type="entry name" value="Porin"/>
    <property type="match status" value="1"/>
</dbReference>
<protein>
    <submittedName>
        <fullName evidence="2">Porin</fullName>
    </submittedName>
</protein>
<dbReference type="InterPro" id="IPR023614">
    <property type="entry name" value="Porin_dom_sf"/>
</dbReference>